<protein>
    <submittedName>
        <fullName evidence="4">Nucleoside hydrolase</fullName>
    </submittedName>
</protein>
<dbReference type="PANTHER" id="PTHR12304">
    <property type="entry name" value="INOSINE-URIDINE PREFERRING NUCLEOSIDE HYDROLASE"/>
    <property type="match status" value="1"/>
</dbReference>
<sequence>MTPRAPIVLDSDPGIDDAVALQYLLGTGLWDLKAYTSVGGNLPAEQTYRNARALARAMRIDADVPVHRGAGRPLTRLPHRVAADFHGPAGLGGETLPDSTAAHPAESSARTLLRLSREYEGELTVCATGPLTNVAVALLEDPGFARRVKKFVFMGGAARVPGNITPVAEFNMWADPDAAELVLSSGIPFTMVDLDASHRWLFTPADLAALEAAGPGTALAARLLRVYMEAYRRSGGDGTCPLHDPLAVGVCADESFVTLAEGAVIVESAAELTRGQTVFVPSAAGRVYYPESPALTARARLTGRVALGAGPRDFSKDFVSTLPLWPGTGTGPGPGDEDGLGSV</sequence>
<dbReference type="GO" id="GO:0045437">
    <property type="term" value="F:uridine nucleosidase activity"/>
    <property type="evidence" value="ECO:0007669"/>
    <property type="project" value="UniProtKB-ARBA"/>
</dbReference>
<gene>
    <name evidence="4" type="ORF">J8N05_35665</name>
</gene>
<evidence type="ECO:0000256" key="1">
    <source>
        <dbReference type="ARBA" id="ARBA00022801"/>
    </source>
</evidence>
<feature type="domain" description="Inosine/uridine-preferring nucleoside hydrolase" evidence="3">
    <location>
        <begin position="7"/>
        <end position="280"/>
    </location>
</feature>
<name>A0A940Y5L9_9ACTN</name>
<dbReference type="Proteomes" id="UP000677413">
    <property type="component" value="Unassembled WGS sequence"/>
</dbReference>
<dbReference type="InterPro" id="IPR023186">
    <property type="entry name" value="IUNH"/>
</dbReference>
<dbReference type="SUPFAM" id="SSF53590">
    <property type="entry name" value="Nucleoside hydrolase"/>
    <property type="match status" value="1"/>
</dbReference>
<dbReference type="GO" id="GO:0006152">
    <property type="term" value="P:purine nucleoside catabolic process"/>
    <property type="evidence" value="ECO:0007669"/>
    <property type="project" value="TreeGrafter"/>
</dbReference>
<evidence type="ECO:0000313" key="5">
    <source>
        <dbReference type="Proteomes" id="UP000677413"/>
    </source>
</evidence>
<keyword evidence="5" id="KW-1185">Reference proteome</keyword>
<dbReference type="Pfam" id="PF01156">
    <property type="entry name" value="IU_nuc_hydro"/>
    <property type="match status" value="1"/>
</dbReference>
<dbReference type="GO" id="GO:0008477">
    <property type="term" value="F:purine nucleosidase activity"/>
    <property type="evidence" value="ECO:0007669"/>
    <property type="project" value="TreeGrafter"/>
</dbReference>
<keyword evidence="1 4" id="KW-0378">Hydrolase</keyword>
<dbReference type="AlphaFoldDB" id="A0A940Y5L9"/>
<reference evidence="4 5" key="1">
    <citation type="submission" date="2021-04" db="EMBL/GenBank/DDBJ databases">
        <authorList>
            <person name="Tang X."/>
            <person name="Zhou X."/>
            <person name="Chen X."/>
            <person name="Cernava T."/>
            <person name="Zhang C."/>
        </authorList>
    </citation>
    <scope>NUCLEOTIDE SEQUENCE [LARGE SCALE GENOMIC DNA]</scope>
    <source>
        <strain evidence="4 5">BH-SS-21</strain>
    </source>
</reference>
<dbReference type="InterPro" id="IPR001910">
    <property type="entry name" value="Inosine/uridine_hydrolase_dom"/>
</dbReference>
<dbReference type="InterPro" id="IPR036452">
    <property type="entry name" value="Ribo_hydro-like"/>
</dbReference>
<evidence type="ECO:0000313" key="4">
    <source>
        <dbReference type="EMBL" id="MBQ0853506.1"/>
    </source>
</evidence>
<dbReference type="PROSITE" id="PS01247">
    <property type="entry name" value="IUNH"/>
    <property type="match status" value="1"/>
</dbReference>
<dbReference type="Gene3D" id="3.90.245.10">
    <property type="entry name" value="Ribonucleoside hydrolase-like"/>
    <property type="match status" value="1"/>
</dbReference>
<dbReference type="GO" id="GO:0005829">
    <property type="term" value="C:cytosol"/>
    <property type="evidence" value="ECO:0007669"/>
    <property type="project" value="TreeGrafter"/>
</dbReference>
<dbReference type="RefSeq" id="WP_210889899.1">
    <property type="nucleotide sequence ID" value="NZ_JAGPYQ010000001.1"/>
</dbReference>
<evidence type="ECO:0000259" key="3">
    <source>
        <dbReference type="Pfam" id="PF01156"/>
    </source>
</evidence>
<organism evidence="4 5">
    <name type="scientific">Streptomyces liliiviolaceus</name>
    <dbReference type="NCBI Taxonomy" id="2823109"/>
    <lineage>
        <taxon>Bacteria</taxon>
        <taxon>Bacillati</taxon>
        <taxon>Actinomycetota</taxon>
        <taxon>Actinomycetes</taxon>
        <taxon>Kitasatosporales</taxon>
        <taxon>Streptomycetaceae</taxon>
        <taxon>Streptomyces</taxon>
    </lineage>
</organism>
<dbReference type="InterPro" id="IPR015910">
    <property type="entry name" value="I/U_nuclsd_hydro_CS"/>
</dbReference>
<evidence type="ECO:0000256" key="2">
    <source>
        <dbReference type="ARBA" id="ARBA00023295"/>
    </source>
</evidence>
<accession>A0A940Y5L9</accession>
<dbReference type="EMBL" id="JAGPYQ010000001">
    <property type="protein sequence ID" value="MBQ0853506.1"/>
    <property type="molecule type" value="Genomic_DNA"/>
</dbReference>
<keyword evidence="2" id="KW-0326">Glycosidase</keyword>
<comment type="caution">
    <text evidence="4">The sequence shown here is derived from an EMBL/GenBank/DDBJ whole genome shotgun (WGS) entry which is preliminary data.</text>
</comment>
<dbReference type="PANTHER" id="PTHR12304:SF4">
    <property type="entry name" value="URIDINE NUCLEOSIDASE"/>
    <property type="match status" value="1"/>
</dbReference>
<proteinExistence type="predicted"/>